<reference evidence="1" key="1">
    <citation type="submission" date="2018-10" db="EMBL/GenBank/DDBJ databases">
        <title>Hidden diversity of soil giant viruses.</title>
        <authorList>
            <person name="Schulz F."/>
            <person name="Alteio L."/>
            <person name="Goudeau D."/>
            <person name="Ryan E.M."/>
            <person name="Malmstrom R.R."/>
            <person name="Blanchard J."/>
            <person name="Woyke T."/>
        </authorList>
    </citation>
    <scope>NUCLEOTIDE SEQUENCE</scope>
    <source>
        <strain evidence="1">EDV1</strain>
    </source>
</reference>
<dbReference type="EMBL" id="MK072075">
    <property type="protein sequence ID" value="AYV78364.1"/>
    <property type="molecule type" value="Genomic_DNA"/>
</dbReference>
<name>A0A3G4ZVJ8_9VIRU</name>
<protein>
    <submittedName>
        <fullName evidence="1">Uncharacterized protein</fullName>
    </submittedName>
</protein>
<organism evidence="1">
    <name type="scientific">Edafosvirus sp</name>
    <dbReference type="NCBI Taxonomy" id="2487765"/>
    <lineage>
        <taxon>Viruses</taxon>
        <taxon>Varidnaviria</taxon>
        <taxon>Bamfordvirae</taxon>
        <taxon>Nucleocytoviricota</taxon>
        <taxon>Megaviricetes</taxon>
        <taxon>Imitervirales</taxon>
        <taxon>Mimiviridae</taxon>
        <taxon>Klosneuvirinae</taxon>
    </lineage>
</organism>
<evidence type="ECO:0000313" key="1">
    <source>
        <dbReference type="EMBL" id="AYV78364.1"/>
    </source>
</evidence>
<proteinExistence type="predicted"/>
<gene>
    <name evidence="1" type="ORF">Edafosvirus10_39</name>
</gene>
<sequence length="158" mass="18209">MEKLHPFMVQAVSGTIMSSVTMTKDIQDLDLSKNQLKVKLALYLNMCWHAYNQKNDKYVIQVVDEVLALNTIKGTVCLFHWIKTIGECMLDIIDEKSAKESFIELDNIDKIRKITNNNLSLIYKNEIMTRIDDDAGCKGDEQCDNSYDKKDLFEFTIS</sequence>
<accession>A0A3G4ZVJ8</accession>